<dbReference type="InterPro" id="IPR013207">
    <property type="entry name" value="LGFP"/>
</dbReference>
<dbReference type="Pfam" id="PF08310">
    <property type="entry name" value="LGFP"/>
    <property type="match status" value="4"/>
</dbReference>
<dbReference type="AlphaFoldDB" id="A0A9D2TQ73"/>
<proteinExistence type="predicted"/>
<dbReference type="InterPro" id="IPR029058">
    <property type="entry name" value="AB_hydrolase_fold"/>
</dbReference>
<dbReference type="Pfam" id="PF00756">
    <property type="entry name" value="Esterase"/>
    <property type="match status" value="1"/>
</dbReference>
<dbReference type="PANTHER" id="PTHR48098:SF1">
    <property type="entry name" value="DIACYLGLYCEROL ACYLTRANSFERASE_MYCOLYLTRANSFERASE AG85A"/>
    <property type="match status" value="1"/>
</dbReference>
<keyword evidence="2" id="KW-0732">Signal</keyword>
<comment type="caution">
    <text evidence="3">The sequence shown here is derived from an EMBL/GenBank/DDBJ whole genome shotgun (WGS) entry which is preliminary data.</text>
</comment>
<accession>A0A9D2TQ73</accession>
<evidence type="ECO:0008006" key="5">
    <source>
        <dbReference type="Google" id="ProtNLM"/>
    </source>
</evidence>
<name>A0A9D2TQ73_9CORY</name>
<gene>
    <name evidence="3" type="ORF">H9751_04310</name>
</gene>
<reference evidence="3" key="1">
    <citation type="journal article" date="2021" name="PeerJ">
        <title>Extensive microbial diversity within the chicken gut microbiome revealed by metagenomics and culture.</title>
        <authorList>
            <person name="Gilroy R."/>
            <person name="Ravi A."/>
            <person name="Getino M."/>
            <person name="Pursley I."/>
            <person name="Horton D.L."/>
            <person name="Alikhan N.F."/>
            <person name="Baker D."/>
            <person name="Gharbi K."/>
            <person name="Hall N."/>
            <person name="Watson M."/>
            <person name="Adriaenssens E.M."/>
            <person name="Foster-Nyarko E."/>
            <person name="Jarju S."/>
            <person name="Secka A."/>
            <person name="Antonio M."/>
            <person name="Oren A."/>
            <person name="Chaudhuri R.R."/>
            <person name="La Ragione R."/>
            <person name="Hildebrand F."/>
            <person name="Pallen M.J."/>
        </authorList>
    </citation>
    <scope>NUCLEOTIDE SEQUENCE</scope>
    <source>
        <strain evidence="3">ChiHjej13B12-4958</strain>
    </source>
</reference>
<feature type="compositionally biased region" description="Low complexity" evidence="1">
    <location>
        <begin position="43"/>
        <end position="58"/>
    </location>
</feature>
<organism evidence="3 4">
    <name type="scientific">Candidatus Corynebacterium faecigallinarum</name>
    <dbReference type="NCBI Taxonomy" id="2838528"/>
    <lineage>
        <taxon>Bacteria</taxon>
        <taxon>Bacillati</taxon>
        <taxon>Actinomycetota</taxon>
        <taxon>Actinomycetes</taxon>
        <taxon>Mycobacteriales</taxon>
        <taxon>Corynebacteriaceae</taxon>
        <taxon>Corynebacterium</taxon>
    </lineage>
</organism>
<dbReference type="InterPro" id="IPR050583">
    <property type="entry name" value="Mycobacterial_A85_antigen"/>
</dbReference>
<reference evidence="3" key="2">
    <citation type="submission" date="2021-04" db="EMBL/GenBank/DDBJ databases">
        <authorList>
            <person name="Gilroy R."/>
        </authorList>
    </citation>
    <scope>NUCLEOTIDE SEQUENCE</scope>
    <source>
        <strain evidence="3">ChiHjej13B12-4958</strain>
    </source>
</reference>
<dbReference type="Gene3D" id="3.40.50.1820">
    <property type="entry name" value="alpha/beta hydrolase"/>
    <property type="match status" value="1"/>
</dbReference>
<dbReference type="GO" id="GO:0016747">
    <property type="term" value="F:acyltransferase activity, transferring groups other than amino-acyl groups"/>
    <property type="evidence" value="ECO:0007669"/>
    <property type="project" value="TreeGrafter"/>
</dbReference>
<dbReference type="SUPFAM" id="SSF53474">
    <property type="entry name" value="alpha/beta-Hydrolases"/>
    <property type="match status" value="1"/>
</dbReference>
<evidence type="ECO:0000313" key="4">
    <source>
        <dbReference type="Proteomes" id="UP000823858"/>
    </source>
</evidence>
<feature type="signal peptide" evidence="2">
    <location>
        <begin position="1"/>
        <end position="36"/>
    </location>
</feature>
<evidence type="ECO:0000313" key="3">
    <source>
        <dbReference type="EMBL" id="HJC84764.1"/>
    </source>
</evidence>
<feature type="chain" id="PRO_5039542754" description="Trehalose O-mycolyltransferase" evidence="2">
    <location>
        <begin position="37"/>
        <end position="815"/>
    </location>
</feature>
<evidence type="ECO:0000256" key="1">
    <source>
        <dbReference type="SAM" id="MobiDB-lite"/>
    </source>
</evidence>
<evidence type="ECO:0000256" key="2">
    <source>
        <dbReference type="SAM" id="SignalP"/>
    </source>
</evidence>
<dbReference type="Proteomes" id="UP000823858">
    <property type="component" value="Unassembled WGS sequence"/>
</dbReference>
<dbReference type="PANTHER" id="PTHR48098">
    <property type="entry name" value="ENTEROCHELIN ESTERASE-RELATED"/>
    <property type="match status" value="1"/>
</dbReference>
<feature type="region of interest" description="Disordered" evidence="1">
    <location>
        <begin position="717"/>
        <end position="736"/>
    </location>
</feature>
<sequence length="815" mass="89803">MSSSSRRPRSGQRIIATAATAALAFTSFAVVPSAIAQDDESDAAAAQDAAAQDAPDIANVPDDTRGVTAPENSPLAFMDPGPSPQRDTMRVTEQDLPNLPDGVSVEKVEWINDRWAKLHINSAAMPEEPVQVQVHLARDWYSHPEKTFPSVWQLGPLYSDENESAWSYATDAVRYYADKNVNLVLPVGGGGSFYTDWQQSDGGKNFQWETFLTKELPPILEQGWRTNERRAVNGLSMGATGATILAGRNAEMFDFVASFSGYLDTTSPGMPYAFGQIAGQAGFDATKMWGPYYSADWFAHDPKLLVRNFKREGTRVYVAAGNGLAGNWDTDNNIPGSPDNVQGGGMEAASRVTSQTFVNAAKLAGVDVISKFRPNGTHIWPYWEYEMEHSWSYMAESLGLSEDDSSVECEAEGKFAEAVERYRTNHNNWDLGDCISQVYEITDEDGNVTGTAQDFRAGVLYLQGGELDDPEAGEDEAIATWGRTSGKYREVGGPNSWLGWPKEPDSWGRDGGAWAQFENGYIYWHRVQGDAGPVTMRRDVFERWDRERNEYGPWGYPVSDERDIRISGEIGQVQDFENGIAVRTPDDDVRLLHGAIAERFLDLGTADRNRLGFPAGDHSATHVPGYFTDFDNGVIYWSQANGTAVIYHGPIFDRYRELGFEGGRLGFLVEDEVINADGSRVAVFENGTLRSDREGNVTEEDTGVDRKYDSLTDAQKEELGEVNHEGTTRESPDGTRGLYRDYKGGVVYWSAKHGGAVIFSSEVLDLYASTGNESGRYGFLVEDETVNADGSREAVFERGTITMDSDGNVTGSLED</sequence>
<feature type="region of interest" description="Disordered" evidence="1">
    <location>
        <begin position="37"/>
        <end position="89"/>
    </location>
</feature>
<dbReference type="EMBL" id="DWVP01000009">
    <property type="protein sequence ID" value="HJC84764.1"/>
    <property type="molecule type" value="Genomic_DNA"/>
</dbReference>
<dbReference type="InterPro" id="IPR000801">
    <property type="entry name" value="Esterase-like"/>
</dbReference>
<protein>
    <recommendedName>
        <fullName evidence="5">Trehalose O-mycolyltransferase</fullName>
    </recommendedName>
</protein>